<evidence type="ECO:0000313" key="8">
    <source>
        <dbReference type="EMBL" id="ACT36188.1"/>
    </source>
</evidence>
<proteinExistence type="inferred from homology"/>
<gene>
    <name evidence="8" type="primary">rps4</name>
</gene>
<dbReference type="InterPro" id="IPR036986">
    <property type="entry name" value="S4_RNA-bd_sf"/>
</dbReference>
<dbReference type="PANTHER" id="PTHR11831">
    <property type="entry name" value="30S 40S RIBOSOMAL PROTEIN"/>
    <property type="match status" value="1"/>
</dbReference>
<reference evidence="8" key="2">
    <citation type="journal article" date="2010" name="PLoS ONE">
        <title>The mitochondrial genome of the entomoparasitic green alga helicosporidium.</title>
        <authorList>
            <person name="Pombert J.F."/>
            <person name="Keeling P.J."/>
        </authorList>
    </citation>
    <scope>NUCLEOTIDE SEQUENCE</scope>
    <source>
        <strain evidence="8">ATCC 50920</strain>
    </source>
</reference>
<evidence type="ECO:0000256" key="4">
    <source>
        <dbReference type="ARBA" id="ARBA00022980"/>
    </source>
</evidence>
<dbReference type="CDD" id="cd00165">
    <property type="entry name" value="S4"/>
    <property type="match status" value="1"/>
</dbReference>
<evidence type="ECO:0000256" key="1">
    <source>
        <dbReference type="ARBA" id="ARBA00007465"/>
    </source>
</evidence>
<geneLocation type="mitochondrion" evidence="8"/>
<keyword evidence="4 8" id="KW-0689">Ribosomal protein</keyword>
<name>D3IZW2_HELSJ</name>
<accession>D3IZW2</accession>
<dbReference type="SUPFAM" id="SSF55174">
    <property type="entry name" value="Alpha-L RNA-binding motif"/>
    <property type="match status" value="1"/>
</dbReference>
<dbReference type="PANTHER" id="PTHR11831:SF4">
    <property type="entry name" value="SMALL RIBOSOMAL SUBUNIT PROTEIN US4M"/>
    <property type="match status" value="1"/>
</dbReference>
<dbReference type="GO" id="GO:0019843">
    <property type="term" value="F:rRNA binding"/>
    <property type="evidence" value="ECO:0007669"/>
    <property type="project" value="UniProtKB-KW"/>
</dbReference>
<dbReference type="EMBL" id="GQ339576">
    <property type="protein sequence ID" value="ACT36188.1"/>
    <property type="molecule type" value="Genomic_DNA"/>
</dbReference>
<dbReference type="RefSeq" id="YP_006280962.1">
    <property type="nucleotide sequence ID" value="NC_017841.1"/>
</dbReference>
<reference evidence="8" key="1">
    <citation type="submission" date="2009-06" db="EMBL/GenBank/DDBJ databases">
        <authorList>
            <person name="Pombert J.-F."/>
            <person name="Keeling P."/>
        </authorList>
    </citation>
    <scope>NUCLEOTIDE SEQUENCE</scope>
    <source>
        <strain evidence="8">ATCC 50920</strain>
    </source>
</reference>
<sequence>MIKHIYQNTKEKKEIFASFDSYMTEFSSLQNTRIKKTKKPTGASLENNEFKNKLDCLQKLKIFYGNISTKQLLTLIRKAQNLPGFFDKNFFSLIESRLDVILYRSNFAKSIYHARQLCYHKKILLNSKFITVPSTLLKPGDVLVVHENSIPINTNKFTNIPSKNFKKYYFNLNIINILKNINNLNISSTSSNVSSILINKDILNLLNQLSYINSNDSFIKKVAKQSKTTKKLSIEATQDFNKINLKTLLFYLTNNKHLVKQLISYFEKQNYLLSETIKAKLLKNKNLLAQNQEFNQKKVPLNLEINPNTNTLIYLYSPQRILLPFILDTDLIRKLLKFKTAK</sequence>
<dbReference type="GO" id="GO:0042274">
    <property type="term" value="P:ribosomal small subunit biogenesis"/>
    <property type="evidence" value="ECO:0007669"/>
    <property type="project" value="TreeGrafter"/>
</dbReference>
<dbReference type="Gene3D" id="3.10.290.10">
    <property type="entry name" value="RNA-binding S4 domain"/>
    <property type="match status" value="1"/>
</dbReference>
<keyword evidence="5" id="KW-0687">Ribonucleoprotein</keyword>
<dbReference type="GeneID" id="12486950"/>
<comment type="similarity">
    <text evidence="1">Belongs to the universal ribosomal protein uS4 family.</text>
</comment>
<feature type="domain" description="RNA-binding S4" evidence="7">
    <location>
        <begin position="96"/>
        <end position="156"/>
    </location>
</feature>
<keyword evidence="3 6" id="KW-0694">RNA-binding</keyword>
<evidence type="ECO:0000256" key="3">
    <source>
        <dbReference type="ARBA" id="ARBA00022884"/>
    </source>
</evidence>
<dbReference type="InterPro" id="IPR002942">
    <property type="entry name" value="S4_RNA-bd"/>
</dbReference>
<dbReference type="Gene3D" id="1.10.1050.10">
    <property type="entry name" value="Ribosomal Protein S4 Delta 41, Chain A, domain 1"/>
    <property type="match status" value="1"/>
</dbReference>
<protein>
    <submittedName>
        <fullName evidence="8">Ribosomal protein S4</fullName>
    </submittedName>
</protein>
<organism evidence="8">
    <name type="scientific">Helicosporidium sp. subsp. Simulium jonesii</name>
    <name type="common">Green alga</name>
    <dbReference type="NCBI Taxonomy" id="145475"/>
    <lineage>
        <taxon>Eukaryota</taxon>
        <taxon>Viridiplantae</taxon>
        <taxon>Chlorophyta</taxon>
        <taxon>core chlorophytes</taxon>
        <taxon>Trebouxiophyceae</taxon>
        <taxon>Chlorellales</taxon>
        <taxon>Chlorellaceae</taxon>
        <taxon>Helicosporidium</taxon>
    </lineage>
</organism>
<evidence type="ECO:0000256" key="2">
    <source>
        <dbReference type="ARBA" id="ARBA00022730"/>
    </source>
</evidence>
<dbReference type="SMART" id="SM00363">
    <property type="entry name" value="S4"/>
    <property type="match status" value="1"/>
</dbReference>
<dbReference type="GO" id="GO:0015935">
    <property type="term" value="C:small ribosomal subunit"/>
    <property type="evidence" value="ECO:0007669"/>
    <property type="project" value="TreeGrafter"/>
</dbReference>
<dbReference type="AlphaFoldDB" id="D3IZW2"/>
<dbReference type="GO" id="GO:0003735">
    <property type="term" value="F:structural constituent of ribosome"/>
    <property type="evidence" value="ECO:0007669"/>
    <property type="project" value="TreeGrafter"/>
</dbReference>
<evidence type="ECO:0000256" key="6">
    <source>
        <dbReference type="PROSITE-ProRule" id="PRU00182"/>
    </source>
</evidence>
<dbReference type="InterPro" id="IPR022801">
    <property type="entry name" value="Ribosomal_uS4"/>
</dbReference>
<dbReference type="PROSITE" id="PS50889">
    <property type="entry name" value="S4"/>
    <property type="match status" value="1"/>
</dbReference>
<dbReference type="Pfam" id="PF01479">
    <property type="entry name" value="S4"/>
    <property type="match status" value="1"/>
</dbReference>
<keyword evidence="8" id="KW-0496">Mitochondrion</keyword>
<evidence type="ECO:0000256" key="5">
    <source>
        <dbReference type="ARBA" id="ARBA00023274"/>
    </source>
</evidence>
<evidence type="ECO:0000259" key="7">
    <source>
        <dbReference type="SMART" id="SM00363"/>
    </source>
</evidence>
<keyword evidence="2" id="KW-0699">rRNA-binding</keyword>